<keyword evidence="1 3" id="KW-0647">Proteasome</keyword>
<dbReference type="AlphaFoldDB" id="A0A2R5GY30"/>
<dbReference type="OrthoDB" id="8775810at2759"/>
<evidence type="ECO:0000313" key="4">
    <source>
        <dbReference type="Proteomes" id="UP000241890"/>
    </source>
</evidence>
<protein>
    <submittedName>
        <fullName evidence="3">26S proteasome non-ATPase regulatory subunit 8</fullName>
    </submittedName>
</protein>
<accession>A0A2R5GY30</accession>
<dbReference type="GO" id="GO:0005634">
    <property type="term" value="C:nucleus"/>
    <property type="evidence" value="ECO:0007669"/>
    <property type="project" value="TreeGrafter"/>
</dbReference>
<evidence type="ECO:0000313" key="3">
    <source>
        <dbReference type="EMBL" id="GBG34708.1"/>
    </source>
</evidence>
<comment type="caution">
    <text evidence="3">The sequence shown here is derived from an EMBL/GenBank/DDBJ whole genome shotgun (WGS) entry which is preliminary data.</text>
</comment>
<dbReference type="InterPro" id="IPR006746">
    <property type="entry name" value="26S_Psome_Rpn12"/>
</dbReference>
<dbReference type="EMBL" id="BEYU01000210">
    <property type="protein sequence ID" value="GBG34708.1"/>
    <property type="molecule type" value="Genomic_DNA"/>
</dbReference>
<dbReference type="GO" id="GO:0043161">
    <property type="term" value="P:proteasome-mediated ubiquitin-dependent protein catabolic process"/>
    <property type="evidence" value="ECO:0007669"/>
    <property type="project" value="TreeGrafter"/>
</dbReference>
<proteinExistence type="predicted"/>
<name>A0A2R5GY30_9STRA</name>
<dbReference type="FunCoup" id="A0A2R5GY30">
    <property type="interactions" value="501"/>
</dbReference>
<evidence type="ECO:0000259" key="2">
    <source>
        <dbReference type="Pfam" id="PF10075"/>
    </source>
</evidence>
<keyword evidence="4" id="KW-1185">Reference proteome</keyword>
<dbReference type="InParanoid" id="A0A2R5GY30"/>
<dbReference type="GO" id="GO:0005829">
    <property type="term" value="C:cytosol"/>
    <property type="evidence" value="ECO:0007669"/>
    <property type="project" value="TreeGrafter"/>
</dbReference>
<feature type="domain" description="CSN8/PSMD8/EIF3K" evidence="2">
    <location>
        <begin position="100"/>
        <end position="230"/>
    </location>
</feature>
<dbReference type="GO" id="GO:0008541">
    <property type="term" value="C:proteasome regulatory particle, lid subcomplex"/>
    <property type="evidence" value="ECO:0007669"/>
    <property type="project" value="TreeGrafter"/>
</dbReference>
<dbReference type="InterPro" id="IPR033464">
    <property type="entry name" value="CSN8_PSD8_EIF3K"/>
</dbReference>
<reference evidence="3 4" key="1">
    <citation type="submission" date="2017-12" db="EMBL/GenBank/DDBJ databases">
        <title>Sequencing, de novo assembly and annotation of complete genome of a new Thraustochytrid species, strain FCC1311.</title>
        <authorList>
            <person name="Sedici K."/>
            <person name="Godart F."/>
            <person name="Aiese Cigliano R."/>
            <person name="Sanseverino W."/>
            <person name="Barakat M."/>
            <person name="Ortet P."/>
            <person name="Marechal E."/>
            <person name="Cagnac O."/>
            <person name="Amato A."/>
        </authorList>
    </citation>
    <scope>NUCLEOTIDE SEQUENCE [LARGE SCALE GENOMIC DNA]</scope>
</reference>
<organism evidence="3 4">
    <name type="scientific">Hondaea fermentalgiana</name>
    <dbReference type="NCBI Taxonomy" id="2315210"/>
    <lineage>
        <taxon>Eukaryota</taxon>
        <taxon>Sar</taxon>
        <taxon>Stramenopiles</taxon>
        <taxon>Bigyra</taxon>
        <taxon>Labyrinthulomycetes</taxon>
        <taxon>Thraustochytrida</taxon>
        <taxon>Thraustochytriidae</taxon>
        <taxon>Hondaea</taxon>
    </lineage>
</organism>
<gene>
    <name evidence="3" type="ORF">FCC1311_109302</name>
</gene>
<sequence>MAEALAKELRKTAEAGKVSSGEEVLRKAKRELTEFEALPPNTEVTRTSKKQRQLARDIYESAVVLSVAANDKAAIARHLQLLRPFNFEYRDEIGDSSRRAEMIGLELLVLLVQQELAEFHSLLELVSMKERNDKCITFVTELEQYLSEGSYNKVLGARKRTPCKTYSSLLESLEETVREEIGSCIEVSYSSISISAAQKLMNLSSQKALEDYMTSKDNWEVNGSTITFKGEPVKDLADQIPSHALIQSSLNYAHELERIV</sequence>
<dbReference type="Pfam" id="PF10075">
    <property type="entry name" value="CSN8_PSD8_EIF3K"/>
    <property type="match status" value="1"/>
</dbReference>
<dbReference type="PANTHER" id="PTHR12387:SF0">
    <property type="entry name" value="26S PROTEASOME NON-ATPASE REGULATORY SUBUNIT 8"/>
    <property type="match status" value="1"/>
</dbReference>
<dbReference type="Proteomes" id="UP000241890">
    <property type="component" value="Unassembled WGS sequence"/>
</dbReference>
<evidence type="ECO:0000256" key="1">
    <source>
        <dbReference type="ARBA" id="ARBA00022942"/>
    </source>
</evidence>
<dbReference type="PANTHER" id="PTHR12387">
    <property type="entry name" value="26S PROTEASOME NON-ATPASE REGULATORY SUBUNIT 8"/>
    <property type="match status" value="1"/>
</dbReference>
<dbReference type="Gene3D" id="1.25.40.990">
    <property type="match status" value="1"/>
</dbReference>